<evidence type="ECO:0000256" key="10">
    <source>
        <dbReference type="ARBA" id="ARBA00057735"/>
    </source>
</evidence>
<evidence type="ECO:0000256" key="1">
    <source>
        <dbReference type="ARBA" id="ARBA00009776"/>
    </source>
</evidence>
<dbReference type="InterPro" id="IPR018094">
    <property type="entry name" value="Thymidylate_kinase"/>
</dbReference>
<comment type="similarity">
    <text evidence="1 11">Belongs to the thymidylate kinase family.</text>
</comment>
<dbReference type="PROSITE" id="PS01331">
    <property type="entry name" value="THYMIDYLATE_KINASE"/>
    <property type="match status" value="1"/>
</dbReference>
<dbReference type="GO" id="GO:0005524">
    <property type="term" value="F:ATP binding"/>
    <property type="evidence" value="ECO:0007669"/>
    <property type="project" value="UniProtKB-UniRule"/>
</dbReference>
<feature type="domain" description="Thymidylate kinase-like" evidence="12">
    <location>
        <begin position="8"/>
        <end position="194"/>
    </location>
</feature>
<dbReference type="HAMAP" id="MF_00165">
    <property type="entry name" value="Thymidylate_kinase"/>
    <property type="match status" value="1"/>
</dbReference>
<feature type="binding site" evidence="11">
    <location>
        <begin position="10"/>
        <end position="17"/>
    </location>
    <ligand>
        <name>ATP</name>
        <dbReference type="ChEBI" id="CHEBI:30616"/>
    </ligand>
</feature>
<dbReference type="RefSeq" id="WP_088819112.1">
    <property type="nucleotide sequence ID" value="NZ_FYEZ01000003.1"/>
</dbReference>
<accession>A0A212U6A1</accession>
<evidence type="ECO:0000256" key="11">
    <source>
        <dbReference type="HAMAP-Rule" id="MF_00165"/>
    </source>
</evidence>
<dbReference type="SUPFAM" id="SSF52540">
    <property type="entry name" value="P-loop containing nucleoside triphosphate hydrolases"/>
    <property type="match status" value="1"/>
</dbReference>
<dbReference type="EC" id="2.7.4.9" evidence="2 11"/>
<dbReference type="CDD" id="cd01672">
    <property type="entry name" value="TMPK"/>
    <property type="match status" value="1"/>
</dbReference>
<keyword evidence="5 11" id="KW-0545">Nucleotide biosynthesis</keyword>
<comment type="catalytic activity">
    <reaction evidence="9 11">
        <text>dTMP + ATP = dTDP + ADP</text>
        <dbReference type="Rhea" id="RHEA:13517"/>
        <dbReference type="ChEBI" id="CHEBI:30616"/>
        <dbReference type="ChEBI" id="CHEBI:58369"/>
        <dbReference type="ChEBI" id="CHEBI:63528"/>
        <dbReference type="ChEBI" id="CHEBI:456216"/>
        <dbReference type="EC" id="2.7.4.9"/>
    </reaction>
</comment>
<dbReference type="GO" id="GO:0005829">
    <property type="term" value="C:cytosol"/>
    <property type="evidence" value="ECO:0007669"/>
    <property type="project" value="TreeGrafter"/>
</dbReference>
<dbReference type="EMBL" id="FYEZ01000003">
    <property type="protein sequence ID" value="SNC73757.1"/>
    <property type="molecule type" value="Genomic_DNA"/>
</dbReference>
<sequence>MRGVFIALEGGDGAGKSTQLRLLREHLERVAPGREVLLTREPGGTPLGVEIRQLLLHGGEVAPRAEALLFAADRAHHVATLVRPALERGAVVLTDRFMDSSIAYQGAGRSLAADEVDRLSRWATEGLLPDLTVLLDLDPALAAGRRGGEADRMESESTVFHTRVREHFLALAAREPERYLVVDAARPAAEIAAEVSRAVDALLAGAVDGVEGSGR</sequence>
<dbReference type="InterPro" id="IPR018095">
    <property type="entry name" value="Thymidylate_kin_CS"/>
</dbReference>
<comment type="function">
    <text evidence="10 11">Phosphorylation of dTMP to form dTDP in both de novo and salvage pathways of dTTP synthesis.</text>
</comment>
<dbReference type="InterPro" id="IPR039430">
    <property type="entry name" value="Thymidylate_kin-like_dom"/>
</dbReference>
<evidence type="ECO:0000256" key="3">
    <source>
        <dbReference type="ARBA" id="ARBA00017144"/>
    </source>
</evidence>
<keyword evidence="4 11" id="KW-0808">Transferase</keyword>
<keyword evidence="14" id="KW-1185">Reference proteome</keyword>
<organism evidence="13 14">
    <name type="scientific">Kytococcus aerolatus</name>
    <dbReference type="NCBI Taxonomy" id="592308"/>
    <lineage>
        <taxon>Bacteria</taxon>
        <taxon>Bacillati</taxon>
        <taxon>Actinomycetota</taxon>
        <taxon>Actinomycetes</taxon>
        <taxon>Micrococcales</taxon>
        <taxon>Kytococcaceae</taxon>
        <taxon>Kytococcus</taxon>
    </lineage>
</organism>
<dbReference type="Proteomes" id="UP000198122">
    <property type="component" value="Unassembled WGS sequence"/>
</dbReference>
<evidence type="ECO:0000313" key="14">
    <source>
        <dbReference type="Proteomes" id="UP000198122"/>
    </source>
</evidence>
<evidence type="ECO:0000256" key="4">
    <source>
        <dbReference type="ARBA" id="ARBA00022679"/>
    </source>
</evidence>
<keyword evidence="8 11" id="KW-0067">ATP-binding</keyword>
<dbReference type="PANTHER" id="PTHR10344:SF4">
    <property type="entry name" value="UMP-CMP KINASE 2, MITOCHONDRIAL"/>
    <property type="match status" value="1"/>
</dbReference>
<evidence type="ECO:0000256" key="8">
    <source>
        <dbReference type="ARBA" id="ARBA00022840"/>
    </source>
</evidence>
<dbReference type="Gene3D" id="3.40.50.300">
    <property type="entry name" value="P-loop containing nucleotide triphosphate hydrolases"/>
    <property type="match status" value="1"/>
</dbReference>
<dbReference type="AlphaFoldDB" id="A0A212U6A1"/>
<proteinExistence type="inferred from homology"/>
<reference evidence="13 14" key="1">
    <citation type="submission" date="2017-06" db="EMBL/GenBank/DDBJ databases">
        <authorList>
            <person name="Kim H.J."/>
            <person name="Triplett B.A."/>
        </authorList>
    </citation>
    <scope>NUCLEOTIDE SEQUENCE [LARGE SCALE GENOMIC DNA]</scope>
    <source>
        <strain evidence="13 14">DSM 22179</strain>
    </source>
</reference>
<dbReference type="PANTHER" id="PTHR10344">
    <property type="entry name" value="THYMIDYLATE KINASE"/>
    <property type="match status" value="1"/>
</dbReference>
<dbReference type="Pfam" id="PF02223">
    <property type="entry name" value="Thymidylate_kin"/>
    <property type="match status" value="1"/>
</dbReference>
<gene>
    <name evidence="11" type="primary">tmk</name>
    <name evidence="13" type="ORF">SAMN05445756_2129</name>
</gene>
<keyword evidence="7 11" id="KW-0418">Kinase</keyword>
<evidence type="ECO:0000256" key="2">
    <source>
        <dbReference type="ARBA" id="ARBA00012980"/>
    </source>
</evidence>
<evidence type="ECO:0000259" key="12">
    <source>
        <dbReference type="Pfam" id="PF02223"/>
    </source>
</evidence>
<dbReference type="GO" id="GO:0006227">
    <property type="term" value="P:dUDP biosynthetic process"/>
    <property type="evidence" value="ECO:0007669"/>
    <property type="project" value="TreeGrafter"/>
</dbReference>
<evidence type="ECO:0000256" key="6">
    <source>
        <dbReference type="ARBA" id="ARBA00022741"/>
    </source>
</evidence>
<keyword evidence="6 11" id="KW-0547">Nucleotide-binding</keyword>
<evidence type="ECO:0000256" key="7">
    <source>
        <dbReference type="ARBA" id="ARBA00022777"/>
    </source>
</evidence>
<dbReference type="GO" id="GO:0006233">
    <property type="term" value="P:dTDP biosynthetic process"/>
    <property type="evidence" value="ECO:0007669"/>
    <property type="project" value="InterPro"/>
</dbReference>
<evidence type="ECO:0000256" key="9">
    <source>
        <dbReference type="ARBA" id="ARBA00048743"/>
    </source>
</evidence>
<name>A0A212U6A1_9MICO</name>
<dbReference type="FunFam" id="3.40.50.300:FF:000225">
    <property type="entry name" value="Thymidylate kinase"/>
    <property type="match status" value="1"/>
</dbReference>
<evidence type="ECO:0000256" key="5">
    <source>
        <dbReference type="ARBA" id="ARBA00022727"/>
    </source>
</evidence>
<dbReference type="InterPro" id="IPR027417">
    <property type="entry name" value="P-loop_NTPase"/>
</dbReference>
<dbReference type="OrthoDB" id="9774907at2"/>
<protein>
    <recommendedName>
        <fullName evidence="3 11">Thymidylate kinase</fullName>
        <ecNumber evidence="2 11">2.7.4.9</ecNumber>
    </recommendedName>
    <alternativeName>
        <fullName evidence="11">dTMP kinase</fullName>
    </alternativeName>
</protein>
<dbReference type="GO" id="GO:0006235">
    <property type="term" value="P:dTTP biosynthetic process"/>
    <property type="evidence" value="ECO:0007669"/>
    <property type="project" value="UniProtKB-UniRule"/>
</dbReference>
<dbReference type="NCBIfam" id="TIGR00041">
    <property type="entry name" value="DTMP_kinase"/>
    <property type="match status" value="1"/>
</dbReference>
<dbReference type="GO" id="GO:0004798">
    <property type="term" value="F:dTMP kinase activity"/>
    <property type="evidence" value="ECO:0007669"/>
    <property type="project" value="UniProtKB-UniRule"/>
</dbReference>
<evidence type="ECO:0000313" key="13">
    <source>
        <dbReference type="EMBL" id="SNC73757.1"/>
    </source>
</evidence>